<protein>
    <submittedName>
        <fullName evidence="1">Uncharacterized protein</fullName>
    </submittedName>
</protein>
<gene>
    <name evidence="1" type="ORF">MRB53_027976</name>
</gene>
<comment type="caution">
    <text evidence="1">The sequence shown here is derived from an EMBL/GenBank/DDBJ whole genome shotgun (WGS) entry which is preliminary data.</text>
</comment>
<organism evidence="1 2">
    <name type="scientific">Persea americana</name>
    <name type="common">Avocado</name>
    <dbReference type="NCBI Taxonomy" id="3435"/>
    <lineage>
        <taxon>Eukaryota</taxon>
        <taxon>Viridiplantae</taxon>
        <taxon>Streptophyta</taxon>
        <taxon>Embryophyta</taxon>
        <taxon>Tracheophyta</taxon>
        <taxon>Spermatophyta</taxon>
        <taxon>Magnoliopsida</taxon>
        <taxon>Magnoliidae</taxon>
        <taxon>Laurales</taxon>
        <taxon>Lauraceae</taxon>
        <taxon>Persea</taxon>
    </lineage>
</organism>
<evidence type="ECO:0000313" key="2">
    <source>
        <dbReference type="Proteomes" id="UP001234297"/>
    </source>
</evidence>
<keyword evidence="2" id="KW-1185">Reference proteome</keyword>
<reference evidence="1 2" key="1">
    <citation type="journal article" date="2022" name="Hortic Res">
        <title>A haplotype resolved chromosomal level avocado genome allows analysis of novel avocado genes.</title>
        <authorList>
            <person name="Nath O."/>
            <person name="Fletcher S.J."/>
            <person name="Hayward A."/>
            <person name="Shaw L.M."/>
            <person name="Masouleh A.K."/>
            <person name="Furtado A."/>
            <person name="Henry R.J."/>
            <person name="Mitter N."/>
        </authorList>
    </citation>
    <scope>NUCLEOTIDE SEQUENCE [LARGE SCALE GENOMIC DNA]</scope>
    <source>
        <strain evidence="2">cv. Hass</strain>
    </source>
</reference>
<accession>A0ACC2KEK1</accession>
<dbReference type="EMBL" id="CM056817">
    <property type="protein sequence ID" value="KAJ8619447.1"/>
    <property type="molecule type" value="Genomic_DNA"/>
</dbReference>
<proteinExistence type="predicted"/>
<dbReference type="Proteomes" id="UP001234297">
    <property type="component" value="Chromosome 9"/>
</dbReference>
<name>A0ACC2KEK1_PERAE</name>
<sequence length="570" mass="64755">MQLSLSLFPSLSLYRSNSPMVEQSLTAADNSNCPLHNKKKKRLQYSRFEREFIGMMKNKRKRRRSMRLFAPYIQEAVQEELKRQSASSVPRSPVNQIEAPDAICAQVHFKNVFSHTFFTDTYIAPIDIVIRSGDSGETIATGPLSSICVELVVLPGDFEKEDWTAEEFKDKVVSPRKNKGNLLTGTKEITLKSGVGTFNDIKFTDISGKTTSSGRFRFGVKVLQGNDIQDRIMEARSEPFVVRDKRGESSQKCDRPLLVDKIWRLRNIRKNGQYCRKLNEKGVETVQEFLQAYNLDAHSLQKAIGMQNKKWEETLRHAKQCDTGGECYMYSCSESNVGLLFNSIYEVIFVTRDGFHSFQPSDHLLPYEKDLVENEKKQLYQDQKGILKYNGPNPLHELPPHAFIQYSSLHPRNTNVITPCQNVLAWTDYINCTMLASQGQVMTNLPQLEGNAQPFVHMHGALPAGQYEQQDSQSLQNYQSSEWPSMLHDQNYEVGDANVSDFPHGDYMNNLTEGGYLHSMDSFNGSICNLTNDGLSDGSFNETVDASFQKPKALIQGMVWAFISLRKPRT</sequence>
<evidence type="ECO:0000313" key="1">
    <source>
        <dbReference type="EMBL" id="KAJ8619447.1"/>
    </source>
</evidence>